<dbReference type="Proteomes" id="UP001397290">
    <property type="component" value="Unassembled WGS sequence"/>
</dbReference>
<comment type="caution">
    <text evidence="2">The sequence shown here is derived from an EMBL/GenBank/DDBJ whole genome shotgun (WGS) entry which is preliminary data.</text>
</comment>
<name>A0AAW0RLH9_9HYPO</name>
<gene>
    <name evidence="2" type="ORF">G3M48_008270</name>
</gene>
<dbReference type="EMBL" id="JAAHCF010000610">
    <property type="protein sequence ID" value="KAK8142791.1"/>
    <property type="molecule type" value="Genomic_DNA"/>
</dbReference>
<reference evidence="2 3" key="1">
    <citation type="submission" date="2020-02" db="EMBL/GenBank/DDBJ databases">
        <title>Comparative genomics of the hypocrealean fungal genus Beauvera.</title>
        <authorList>
            <person name="Showalter D.N."/>
            <person name="Bushley K.E."/>
            <person name="Rehner S.A."/>
        </authorList>
    </citation>
    <scope>NUCLEOTIDE SEQUENCE [LARGE SCALE GENOMIC DNA]</scope>
    <source>
        <strain evidence="2 3">ARSEF4384</strain>
    </source>
</reference>
<keyword evidence="1" id="KW-1133">Transmembrane helix</keyword>
<accession>A0AAW0RLH9</accession>
<sequence length="75" mass="9051">IYREDDKPHYRRGNSAILGIIAWNAVFTLSIKGYYMWRNKTKTTKWDRMTSDEKRDYVDTTTEKGSKRLDFRFAH</sequence>
<keyword evidence="3" id="KW-1185">Reference proteome</keyword>
<evidence type="ECO:0000256" key="1">
    <source>
        <dbReference type="SAM" id="Phobius"/>
    </source>
</evidence>
<dbReference type="AlphaFoldDB" id="A0AAW0RLH9"/>
<protein>
    <submittedName>
        <fullName evidence="2">Uncharacterized protein</fullName>
    </submittedName>
</protein>
<organism evidence="2 3">
    <name type="scientific">Beauveria asiatica</name>
    <dbReference type="NCBI Taxonomy" id="1069075"/>
    <lineage>
        <taxon>Eukaryota</taxon>
        <taxon>Fungi</taxon>
        <taxon>Dikarya</taxon>
        <taxon>Ascomycota</taxon>
        <taxon>Pezizomycotina</taxon>
        <taxon>Sordariomycetes</taxon>
        <taxon>Hypocreomycetidae</taxon>
        <taxon>Hypocreales</taxon>
        <taxon>Cordycipitaceae</taxon>
        <taxon>Beauveria</taxon>
    </lineage>
</organism>
<proteinExistence type="predicted"/>
<evidence type="ECO:0000313" key="2">
    <source>
        <dbReference type="EMBL" id="KAK8142791.1"/>
    </source>
</evidence>
<feature type="non-terminal residue" evidence="2">
    <location>
        <position position="1"/>
    </location>
</feature>
<evidence type="ECO:0000313" key="3">
    <source>
        <dbReference type="Proteomes" id="UP001397290"/>
    </source>
</evidence>
<feature type="transmembrane region" description="Helical" evidence="1">
    <location>
        <begin position="16"/>
        <end position="35"/>
    </location>
</feature>
<keyword evidence="1" id="KW-0812">Transmembrane</keyword>
<keyword evidence="1" id="KW-0472">Membrane</keyword>